<evidence type="ECO:0000313" key="3">
    <source>
        <dbReference type="Proteomes" id="UP001597532"/>
    </source>
</evidence>
<accession>A0ABW5VH25</accession>
<sequence length="103" mass="11590">MGKVAYRKCSNCGTVNLDSDYCENCGELININLKRKLAREALEVKKQEEKSAKKPNAVTVFFKKALEHPNLLIKIPAKVFYSIWVVVMSIGAFIAFLFSYIAA</sequence>
<proteinExistence type="predicted"/>
<evidence type="ECO:0000256" key="1">
    <source>
        <dbReference type="SAM" id="Phobius"/>
    </source>
</evidence>
<keyword evidence="1" id="KW-1133">Transmembrane helix</keyword>
<gene>
    <name evidence="2" type="ORF">ACFS1K_12600</name>
</gene>
<keyword evidence="1" id="KW-0812">Transmembrane</keyword>
<keyword evidence="1" id="KW-0472">Membrane</keyword>
<feature type="transmembrane region" description="Helical" evidence="1">
    <location>
        <begin position="79"/>
        <end position="102"/>
    </location>
</feature>
<protein>
    <submittedName>
        <fullName evidence="2">TFIIB-type zinc ribbon-containing protein</fullName>
    </submittedName>
</protein>
<organism evidence="2 3">
    <name type="scientific">Arenibacter antarcticus</name>
    <dbReference type="NCBI Taxonomy" id="2040469"/>
    <lineage>
        <taxon>Bacteria</taxon>
        <taxon>Pseudomonadati</taxon>
        <taxon>Bacteroidota</taxon>
        <taxon>Flavobacteriia</taxon>
        <taxon>Flavobacteriales</taxon>
        <taxon>Flavobacteriaceae</taxon>
        <taxon>Arenibacter</taxon>
    </lineage>
</organism>
<dbReference type="EMBL" id="JBHUOK010000030">
    <property type="protein sequence ID" value="MFD2790605.1"/>
    <property type="molecule type" value="Genomic_DNA"/>
</dbReference>
<dbReference type="Proteomes" id="UP001597532">
    <property type="component" value="Unassembled WGS sequence"/>
</dbReference>
<comment type="caution">
    <text evidence="2">The sequence shown here is derived from an EMBL/GenBank/DDBJ whole genome shotgun (WGS) entry which is preliminary data.</text>
</comment>
<dbReference type="RefSeq" id="WP_251806693.1">
    <property type="nucleotide sequence ID" value="NZ_CP166679.1"/>
</dbReference>
<name>A0ABW5VH25_9FLAO</name>
<evidence type="ECO:0000313" key="2">
    <source>
        <dbReference type="EMBL" id="MFD2790605.1"/>
    </source>
</evidence>
<keyword evidence="3" id="KW-1185">Reference proteome</keyword>
<reference evidence="3" key="1">
    <citation type="journal article" date="2019" name="Int. J. Syst. Evol. Microbiol.">
        <title>The Global Catalogue of Microorganisms (GCM) 10K type strain sequencing project: providing services to taxonomists for standard genome sequencing and annotation.</title>
        <authorList>
            <consortium name="The Broad Institute Genomics Platform"/>
            <consortium name="The Broad Institute Genome Sequencing Center for Infectious Disease"/>
            <person name="Wu L."/>
            <person name="Ma J."/>
        </authorList>
    </citation>
    <scope>NUCLEOTIDE SEQUENCE [LARGE SCALE GENOMIC DNA]</scope>
    <source>
        <strain evidence="3">KCTC 52924</strain>
    </source>
</reference>